<organism evidence="2 3">
    <name type="scientific">Trifolium medium</name>
    <dbReference type="NCBI Taxonomy" id="97028"/>
    <lineage>
        <taxon>Eukaryota</taxon>
        <taxon>Viridiplantae</taxon>
        <taxon>Streptophyta</taxon>
        <taxon>Embryophyta</taxon>
        <taxon>Tracheophyta</taxon>
        <taxon>Spermatophyta</taxon>
        <taxon>Magnoliopsida</taxon>
        <taxon>eudicotyledons</taxon>
        <taxon>Gunneridae</taxon>
        <taxon>Pentapetalae</taxon>
        <taxon>rosids</taxon>
        <taxon>fabids</taxon>
        <taxon>Fabales</taxon>
        <taxon>Fabaceae</taxon>
        <taxon>Papilionoideae</taxon>
        <taxon>50 kb inversion clade</taxon>
        <taxon>NPAAA clade</taxon>
        <taxon>Hologalegina</taxon>
        <taxon>IRL clade</taxon>
        <taxon>Trifolieae</taxon>
        <taxon>Trifolium</taxon>
    </lineage>
</organism>
<name>A0A392QN74_9FABA</name>
<feature type="transmembrane region" description="Helical" evidence="1">
    <location>
        <begin position="20"/>
        <end position="43"/>
    </location>
</feature>
<accession>A0A392QN74</accession>
<evidence type="ECO:0000256" key="1">
    <source>
        <dbReference type="SAM" id="Phobius"/>
    </source>
</evidence>
<dbReference type="EMBL" id="LXQA010146524">
    <property type="protein sequence ID" value="MCI25312.1"/>
    <property type="molecule type" value="Genomic_DNA"/>
</dbReference>
<reference evidence="2 3" key="1">
    <citation type="journal article" date="2018" name="Front. Plant Sci.">
        <title>Red Clover (Trifolium pratense) and Zigzag Clover (T. medium) - A Picture of Genomic Similarities and Differences.</title>
        <authorList>
            <person name="Dluhosova J."/>
            <person name="Istvanek J."/>
            <person name="Nedelnik J."/>
            <person name="Repkova J."/>
        </authorList>
    </citation>
    <scope>NUCLEOTIDE SEQUENCE [LARGE SCALE GENOMIC DNA]</scope>
    <source>
        <strain evidence="3">cv. 10/8</strain>
        <tissue evidence="2">Leaf</tissue>
    </source>
</reference>
<comment type="caution">
    <text evidence="2">The sequence shown here is derived from an EMBL/GenBank/DDBJ whole genome shotgun (WGS) entry which is preliminary data.</text>
</comment>
<keyword evidence="1" id="KW-1133">Transmembrane helix</keyword>
<keyword evidence="1" id="KW-0472">Membrane</keyword>
<keyword evidence="1" id="KW-0812">Transmembrane</keyword>
<dbReference type="Proteomes" id="UP000265520">
    <property type="component" value="Unassembled WGS sequence"/>
</dbReference>
<protein>
    <submittedName>
        <fullName evidence="2">Uncharacterized protein</fullName>
    </submittedName>
</protein>
<proteinExistence type="predicted"/>
<feature type="non-terminal residue" evidence="2">
    <location>
        <position position="1"/>
    </location>
</feature>
<evidence type="ECO:0000313" key="3">
    <source>
        <dbReference type="Proteomes" id="UP000265520"/>
    </source>
</evidence>
<keyword evidence="3" id="KW-1185">Reference proteome</keyword>
<sequence length="68" mass="7656">EDVVEEAKKQLWLAGPLIAVLLWATLLPQSLVIVFCAFVHLNITFLAYSNPKSLEINVSNITMNWTDI</sequence>
<dbReference type="AlphaFoldDB" id="A0A392QN74"/>
<evidence type="ECO:0000313" key="2">
    <source>
        <dbReference type="EMBL" id="MCI25312.1"/>
    </source>
</evidence>